<sequence>MDEPADSAIYENCPVVSEESIASLAIFDPDVHLAPCAEPPSCIDMDELGLGSVGISKVAVSKPFPLFTLEGVRRIREELFKHETLANHIFSDTLNPSTVRGMCLDRTSFIKEAWTHPEVKRRINEAAGVELDIIFDYEIGHTYVGSKEEIQPTLMVSPNWHKDSYPFVCILMLCESSHLEGGRTVIEKSDGSQFFADLPPIGHAMVLQGGYILHAVSPTDKMQERISMVTSYRPSDPLKEDISVLRTVRTMSDVRELHRQWCQYRLKVLARRAEVLAAKLDDPAFDGRIEDEMAKFMIDQGEYMAHTWGEMIRPVASVKTNLRETYLAWKAKDMEAEESASSSEDELESPIDARISAQVAEGQKPEEVTVEAVPNIAVFG</sequence>
<protein>
    <recommendedName>
        <fullName evidence="4">Fe2OG dioxygenase domain-containing protein</fullName>
    </recommendedName>
</protein>
<feature type="compositionally biased region" description="Acidic residues" evidence="1">
    <location>
        <begin position="335"/>
        <end position="349"/>
    </location>
</feature>
<feature type="region of interest" description="Disordered" evidence="1">
    <location>
        <begin position="334"/>
        <end position="353"/>
    </location>
</feature>
<evidence type="ECO:0008006" key="4">
    <source>
        <dbReference type="Google" id="ProtNLM"/>
    </source>
</evidence>
<evidence type="ECO:0000313" key="3">
    <source>
        <dbReference type="Proteomes" id="UP000054279"/>
    </source>
</evidence>
<dbReference type="HOGENOM" id="CLU_045155_1_1_1"/>
<accession>A0A0C9UTW4</accession>
<evidence type="ECO:0000313" key="2">
    <source>
        <dbReference type="EMBL" id="KIJ28635.1"/>
    </source>
</evidence>
<evidence type="ECO:0000256" key="1">
    <source>
        <dbReference type="SAM" id="MobiDB-lite"/>
    </source>
</evidence>
<dbReference type="PANTHER" id="PTHR41677">
    <property type="entry name" value="YALI0B19030P"/>
    <property type="match status" value="1"/>
</dbReference>
<name>A0A0C9UTW4_SPHS4</name>
<dbReference type="EMBL" id="KN837301">
    <property type="protein sequence ID" value="KIJ28635.1"/>
    <property type="molecule type" value="Genomic_DNA"/>
</dbReference>
<gene>
    <name evidence="2" type="ORF">M422DRAFT_189470</name>
</gene>
<keyword evidence="3" id="KW-1185">Reference proteome</keyword>
<organism evidence="2 3">
    <name type="scientific">Sphaerobolus stellatus (strain SS14)</name>
    <dbReference type="NCBI Taxonomy" id="990650"/>
    <lineage>
        <taxon>Eukaryota</taxon>
        <taxon>Fungi</taxon>
        <taxon>Dikarya</taxon>
        <taxon>Basidiomycota</taxon>
        <taxon>Agaricomycotina</taxon>
        <taxon>Agaricomycetes</taxon>
        <taxon>Phallomycetidae</taxon>
        <taxon>Geastrales</taxon>
        <taxon>Sphaerobolaceae</taxon>
        <taxon>Sphaerobolus</taxon>
    </lineage>
</organism>
<dbReference type="PANTHER" id="PTHR41677:SF1">
    <property type="entry name" value="FE2OG DIOXYGENASE DOMAIN-CONTAINING PROTEIN"/>
    <property type="match status" value="1"/>
</dbReference>
<dbReference type="Proteomes" id="UP000054279">
    <property type="component" value="Unassembled WGS sequence"/>
</dbReference>
<dbReference type="AlphaFoldDB" id="A0A0C9UTW4"/>
<reference evidence="2 3" key="1">
    <citation type="submission" date="2014-06" db="EMBL/GenBank/DDBJ databases">
        <title>Evolutionary Origins and Diversification of the Mycorrhizal Mutualists.</title>
        <authorList>
            <consortium name="DOE Joint Genome Institute"/>
            <consortium name="Mycorrhizal Genomics Consortium"/>
            <person name="Kohler A."/>
            <person name="Kuo A."/>
            <person name="Nagy L.G."/>
            <person name="Floudas D."/>
            <person name="Copeland A."/>
            <person name="Barry K.W."/>
            <person name="Cichocki N."/>
            <person name="Veneault-Fourrey C."/>
            <person name="LaButti K."/>
            <person name="Lindquist E.A."/>
            <person name="Lipzen A."/>
            <person name="Lundell T."/>
            <person name="Morin E."/>
            <person name="Murat C."/>
            <person name="Riley R."/>
            <person name="Ohm R."/>
            <person name="Sun H."/>
            <person name="Tunlid A."/>
            <person name="Henrissat B."/>
            <person name="Grigoriev I.V."/>
            <person name="Hibbett D.S."/>
            <person name="Martin F."/>
        </authorList>
    </citation>
    <scope>NUCLEOTIDE SEQUENCE [LARGE SCALE GENOMIC DNA]</scope>
    <source>
        <strain evidence="2 3">SS14</strain>
    </source>
</reference>
<dbReference type="OrthoDB" id="10256055at2759"/>
<proteinExistence type="predicted"/>